<dbReference type="VEuPathDB" id="FungiDB:NFIA_112810"/>
<keyword evidence="1" id="KW-0808">Transferase</keyword>
<organism evidence="4 5">
    <name type="scientific">Neosartorya fischeri (strain ATCC 1020 / DSM 3700 / CBS 544.65 / FGSC A1164 / JCM 1740 / NRRL 181 / WB 181)</name>
    <name type="common">Aspergillus fischerianus</name>
    <dbReference type="NCBI Taxonomy" id="331117"/>
    <lineage>
        <taxon>Eukaryota</taxon>
        <taxon>Fungi</taxon>
        <taxon>Dikarya</taxon>
        <taxon>Ascomycota</taxon>
        <taxon>Pezizomycotina</taxon>
        <taxon>Eurotiomycetes</taxon>
        <taxon>Eurotiomycetidae</taxon>
        <taxon>Eurotiales</taxon>
        <taxon>Aspergillaceae</taxon>
        <taxon>Aspergillus</taxon>
        <taxon>Aspergillus subgen. Fumigati</taxon>
    </lineage>
</organism>
<dbReference type="GeneID" id="4589406"/>
<dbReference type="GO" id="GO:0004312">
    <property type="term" value="F:fatty acid synthase activity"/>
    <property type="evidence" value="ECO:0007669"/>
    <property type="project" value="TreeGrafter"/>
</dbReference>
<evidence type="ECO:0000313" key="4">
    <source>
        <dbReference type="EMBL" id="EAW20756.1"/>
    </source>
</evidence>
<feature type="domain" description="Polyketide synthase C-terminal extension" evidence="3">
    <location>
        <begin position="11"/>
        <end position="92"/>
    </location>
</feature>
<dbReference type="Pfam" id="PF16197">
    <property type="entry name" value="KAsynt_C_assoc"/>
    <property type="match status" value="1"/>
</dbReference>
<dbReference type="InterPro" id="IPR050091">
    <property type="entry name" value="PKS_NRPS_Biosynth_Enz"/>
</dbReference>
<evidence type="ECO:0000259" key="3">
    <source>
        <dbReference type="Pfam" id="PF16197"/>
    </source>
</evidence>
<dbReference type="EMBL" id="DS027692">
    <property type="protein sequence ID" value="EAW20756.1"/>
    <property type="molecule type" value="Genomic_DNA"/>
</dbReference>
<dbReference type="GO" id="GO:0006633">
    <property type="term" value="P:fatty acid biosynthetic process"/>
    <property type="evidence" value="ECO:0007669"/>
    <property type="project" value="TreeGrafter"/>
</dbReference>
<dbReference type="KEGG" id="nfi:NFIA_112810"/>
<dbReference type="SUPFAM" id="SSF53901">
    <property type="entry name" value="Thiolase-like"/>
    <property type="match status" value="1"/>
</dbReference>
<keyword evidence="5" id="KW-1185">Reference proteome</keyword>
<accession>A1D8P5</accession>
<evidence type="ECO:0000256" key="1">
    <source>
        <dbReference type="ARBA" id="ARBA00022679"/>
    </source>
</evidence>
<dbReference type="Gene3D" id="3.30.70.3290">
    <property type="match status" value="1"/>
</dbReference>
<name>A1D8P5_NEOFI</name>
<dbReference type="Gene3D" id="3.40.47.10">
    <property type="match status" value="1"/>
</dbReference>
<dbReference type="InterPro" id="IPR016039">
    <property type="entry name" value="Thiolase-like"/>
</dbReference>
<dbReference type="AlphaFoldDB" id="A1D8P5"/>
<evidence type="ECO:0000256" key="2">
    <source>
        <dbReference type="ARBA" id="ARBA00023268"/>
    </source>
</evidence>
<keyword evidence="2" id="KW-0511">Multifunctional enzyme</keyword>
<reference evidence="5" key="1">
    <citation type="journal article" date="2008" name="PLoS Genet.">
        <title>Genomic islands in the pathogenic filamentous fungus Aspergillus fumigatus.</title>
        <authorList>
            <person name="Fedorova N.D."/>
            <person name="Khaldi N."/>
            <person name="Joardar V.S."/>
            <person name="Maiti R."/>
            <person name="Amedeo P."/>
            <person name="Anderson M.J."/>
            <person name="Crabtree J."/>
            <person name="Silva J.C."/>
            <person name="Badger J.H."/>
            <person name="Albarraq A."/>
            <person name="Angiuoli S."/>
            <person name="Bussey H."/>
            <person name="Bowyer P."/>
            <person name="Cotty P.J."/>
            <person name="Dyer P.S."/>
            <person name="Egan A."/>
            <person name="Galens K."/>
            <person name="Fraser-Liggett C.M."/>
            <person name="Haas B.J."/>
            <person name="Inman J.M."/>
            <person name="Kent R."/>
            <person name="Lemieux S."/>
            <person name="Malavazi I."/>
            <person name="Orvis J."/>
            <person name="Roemer T."/>
            <person name="Ronning C.M."/>
            <person name="Sundaram J.P."/>
            <person name="Sutton G."/>
            <person name="Turner G."/>
            <person name="Venter J.C."/>
            <person name="White O.R."/>
            <person name="Whitty B.R."/>
            <person name="Youngman P."/>
            <person name="Wolfe K.H."/>
            <person name="Goldman G.H."/>
            <person name="Wortman J.R."/>
            <person name="Jiang B."/>
            <person name="Denning D.W."/>
            <person name="Nierman W.C."/>
        </authorList>
    </citation>
    <scope>NUCLEOTIDE SEQUENCE [LARGE SCALE GENOMIC DNA]</scope>
    <source>
        <strain evidence="5">ATCC 1020 / DSM 3700 / CBS 544.65 / FGSC A1164 / JCM 1740 / NRRL 181 / WB 181</strain>
    </source>
</reference>
<dbReference type="InterPro" id="IPR001227">
    <property type="entry name" value="Ac_transferase_dom_sf"/>
</dbReference>
<dbReference type="STRING" id="331117.A1D8P5"/>
<gene>
    <name evidence="4" type="ORF">NFIA_112810</name>
</gene>
<dbReference type="OrthoDB" id="4510994at2759"/>
<dbReference type="eggNOG" id="KOG1202">
    <property type="taxonomic scope" value="Eukaryota"/>
</dbReference>
<dbReference type="PANTHER" id="PTHR43775:SF48">
    <property type="entry name" value="HIGHLY REDUCING POLYKETIDE SYNTHASE SDGA"/>
    <property type="match status" value="1"/>
</dbReference>
<evidence type="ECO:0000313" key="5">
    <source>
        <dbReference type="Proteomes" id="UP000006702"/>
    </source>
</evidence>
<dbReference type="RefSeq" id="XP_001262653.1">
    <property type="nucleotide sequence ID" value="XM_001262652.1"/>
</dbReference>
<dbReference type="PANTHER" id="PTHR43775">
    <property type="entry name" value="FATTY ACID SYNTHASE"/>
    <property type="match status" value="1"/>
</dbReference>
<dbReference type="Gene3D" id="3.40.366.10">
    <property type="entry name" value="Malonyl-Coenzyme A Acyl Carrier Protein, domain 2"/>
    <property type="match status" value="1"/>
</dbReference>
<dbReference type="GO" id="GO:0044550">
    <property type="term" value="P:secondary metabolite biosynthetic process"/>
    <property type="evidence" value="ECO:0007669"/>
    <property type="project" value="TreeGrafter"/>
</dbReference>
<dbReference type="HOGENOM" id="CLU_1305161_0_0_1"/>
<dbReference type="InterPro" id="IPR032821">
    <property type="entry name" value="PKS_assoc"/>
</dbReference>
<protein>
    <recommendedName>
        <fullName evidence="3">Polyketide synthase C-terminal extension domain-containing protein</fullName>
    </recommendedName>
</protein>
<proteinExistence type="predicted"/>
<sequence>MASSEAGVPRCVSVNSFGFGGTNAHAILESYEEGITAADKPVELSPKSPIPVMLPFVFSASSVRALAAILEQYSQYLEDNPNVDLVDTAWTLLQRPSFLTHRIAILATTIDLLITRIREELALLKTKNPSSIVSSLLPTDGTKRILGVSTGQGAQWPQMGLDLITHCPEATIWLDVAGRSLTELPVALRPSSDQAFPFKKSWLHSDSLQAA</sequence>
<dbReference type="Proteomes" id="UP000006702">
    <property type="component" value="Unassembled WGS sequence"/>
</dbReference>